<evidence type="ECO:0000256" key="1">
    <source>
        <dbReference type="SAM" id="MobiDB-lite"/>
    </source>
</evidence>
<feature type="region of interest" description="Disordered" evidence="1">
    <location>
        <begin position="74"/>
        <end position="95"/>
    </location>
</feature>
<keyword evidence="2" id="KW-0812">Transmembrane</keyword>
<proteinExistence type="predicted"/>
<organism evidence="3 4">
    <name type="scientific">Kribbella alba</name>
    <dbReference type="NCBI Taxonomy" id="190197"/>
    <lineage>
        <taxon>Bacteria</taxon>
        <taxon>Bacillati</taxon>
        <taxon>Actinomycetota</taxon>
        <taxon>Actinomycetes</taxon>
        <taxon>Propionibacteriales</taxon>
        <taxon>Kribbellaceae</taxon>
        <taxon>Kribbella</taxon>
    </lineage>
</organism>
<evidence type="ECO:0000313" key="3">
    <source>
        <dbReference type="EMBL" id="GAA1627766.1"/>
    </source>
</evidence>
<reference evidence="4" key="1">
    <citation type="journal article" date="2019" name="Int. J. Syst. Evol. Microbiol.">
        <title>The Global Catalogue of Microorganisms (GCM) 10K type strain sequencing project: providing services to taxonomists for standard genome sequencing and annotation.</title>
        <authorList>
            <consortium name="The Broad Institute Genomics Platform"/>
            <consortium name="The Broad Institute Genome Sequencing Center for Infectious Disease"/>
            <person name="Wu L."/>
            <person name="Ma J."/>
        </authorList>
    </citation>
    <scope>NUCLEOTIDE SEQUENCE [LARGE SCALE GENOMIC DNA]</scope>
    <source>
        <strain evidence="4">JCM 14306</strain>
    </source>
</reference>
<comment type="caution">
    <text evidence="3">The sequence shown here is derived from an EMBL/GenBank/DDBJ whole genome shotgun (WGS) entry which is preliminary data.</text>
</comment>
<dbReference type="RefSeq" id="WP_344110076.1">
    <property type="nucleotide sequence ID" value="NZ_BAAANE010000004.1"/>
</dbReference>
<protein>
    <submittedName>
        <fullName evidence="3">Uncharacterized protein</fullName>
    </submittedName>
</protein>
<feature type="transmembrane region" description="Helical" evidence="2">
    <location>
        <begin position="42"/>
        <end position="62"/>
    </location>
</feature>
<dbReference type="Proteomes" id="UP001501319">
    <property type="component" value="Unassembled WGS sequence"/>
</dbReference>
<name>A0ABP4R0V5_9ACTN</name>
<dbReference type="EMBL" id="BAAANE010000004">
    <property type="protein sequence ID" value="GAA1627766.1"/>
    <property type="molecule type" value="Genomic_DNA"/>
</dbReference>
<keyword evidence="2" id="KW-1133">Transmembrane helix</keyword>
<accession>A0ABP4R0V5</accession>
<evidence type="ECO:0000313" key="4">
    <source>
        <dbReference type="Proteomes" id="UP001501319"/>
    </source>
</evidence>
<keyword evidence="2" id="KW-0472">Membrane</keyword>
<sequence length="422" mass="44342">MSDLKDSLPDLMRRATEHLEPSSTDLVERGMRRGVTLRRRRTALLGFSGAGAVLATAGIVFGGSQLFNGNGSAEAPVAGTPGASAQSAKSGKPAGQAETLATLQNLLPADLKQTKPHTWGFDGFNGASVIVDDGNGASLVTATVQTVNYKKTCADVGVRNCKIQADGSVLVSYADEPVYPNGGNPGGVITNRVELYRPDGSNVNLMSLNGPQEKDAEHTRPKPVFSVAQLTKLADSELWGFPPKQSVPTPTGGPVSIQAKPPIVPLPTTLATLKKVLPGSPQLIKPTTWGGGNEGFNGAAYVINDGKGASRVDVFLTTDAAVSKCPPEGLQHCTVRSDGSVLSWSKDAPTYADERNSIEGVLSNVITINYPDGRSISMTSYNAPQEKGSKHTRVKPAYTTDQLTAMADSKLWKFPGGRSATK</sequence>
<keyword evidence="4" id="KW-1185">Reference proteome</keyword>
<gene>
    <name evidence="3" type="ORF">GCM10009744_14500</name>
</gene>
<feature type="region of interest" description="Disordered" evidence="1">
    <location>
        <begin position="1"/>
        <end position="20"/>
    </location>
</feature>
<evidence type="ECO:0000256" key="2">
    <source>
        <dbReference type="SAM" id="Phobius"/>
    </source>
</evidence>